<evidence type="ECO:0000313" key="2">
    <source>
        <dbReference type="Proteomes" id="UP000054321"/>
    </source>
</evidence>
<dbReference type="AlphaFoldDB" id="A0A0C3CTW7"/>
<dbReference type="InParanoid" id="A0A0C3CTW7"/>
<organism evidence="1 2">
    <name type="scientific">Oidiodendron maius (strain Zn)</name>
    <dbReference type="NCBI Taxonomy" id="913774"/>
    <lineage>
        <taxon>Eukaryota</taxon>
        <taxon>Fungi</taxon>
        <taxon>Dikarya</taxon>
        <taxon>Ascomycota</taxon>
        <taxon>Pezizomycotina</taxon>
        <taxon>Leotiomycetes</taxon>
        <taxon>Leotiomycetes incertae sedis</taxon>
        <taxon>Myxotrichaceae</taxon>
        <taxon>Oidiodendron</taxon>
    </lineage>
</organism>
<accession>A0A0C3CTW7</accession>
<dbReference type="Proteomes" id="UP000054321">
    <property type="component" value="Unassembled WGS sequence"/>
</dbReference>
<name>A0A0C3CTW7_OIDMZ</name>
<reference evidence="1 2" key="1">
    <citation type="submission" date="2014-04" db="EMBL/GenBank/DDBJ databases">
        <authorList>
            <consortium name="DOE Joint Genome Institute"/>
            <person name="Kuo A."/>
            <person name="Martino E."/>
            <person name="Perotto S."/>
            <person name="Kohler A."/>
            <person name="Nagy L.G."/>
            <person name="Floudas D."/>
            <person name="Copeland A."/>
            <person name="Barry K.W."/>
            <person name="Cichocki N."/>
            <person name="Veneault-Fourrey C."/>
            <person name="LaButti K."/>
            <person name="Lindquist E.A."/>
            <person name="Lipzen A."/>
            <person name="Lundell T."/>
            <person name="Morin E."/>
            <person name="Murat C."/>
            <person name="Sun H."/>
            <person name="Tunlid A."/>
            <person name="Henrissat B."/>
            <person name="Grigoriev I.V."/>
            <person name="Hibbett D.S."/>
            <person name="Martin F."/>
            <person name="Nordberg H.P."/>
            <person name="Cantor M.N."/>
            <person name="Hua S.X."/>
        </authorList>
    </citation>
    <scope>NUCLEOTIDE SEQUENCE [LARGE SCALE GENOMIC DNA]</scope>
    <source>
        <strain evidence="1 2">Zn</strain>
    </source>
</reference>
<proteinExistence type="predicted"/>
<gene>
    <name evidence="1" type="ORF">OIDMADRAFT_36045</name>
</gene>
<dbReference type="EMBL" id="KN832899">
    <property type="protein sequence ID" value="KIM93112.1"/>
    <property type="molecule type" value="Genomic_DNA"/>
</dbReference>
<evidence type="ECO:0000313" key="1">
    <source>
        <dbReference type="EMBL" id="KIM93112.1"/>
    </source>
</evidence>
<protein>
    <submittedName>
        <fullName evidence="1">Uncharacterized protein</fullName>
    </submittedName>
</protein>
<keyword evidence="2" id="KW-1185">Reference proteome</keyword>
<dbReference type="HOGENOM" id="CLU_719798_0_0_1"/>
<sequence>MSKPVPVGAAGIFHRYRERECVKDKSTQTVDAKGELESLTCDNPDVDWNAPDADEDIGMFPFSPTAFENCADDNLAATVPLHEADMLGMGCNLHPTYDDPAKKFRKTTLTTIAEEPGPEIGDEGGSGSDCVESSAADPSFADLLRNFQKQKLIELRVHLNMIQELGWDAFWMKAERRSIPADIFASILWMAEVLRTFGAPSQLTSANLLSVQLSLTSLKLALQYARDAQTAQVVAQIWHQMQNIINGAGITEVEFHAAVARFAAILDGVEDGESLFQVAYWFGHRGDRGLALRLVESIITFETSYESRLLGRLLPSPHCGPAPSTPMNIALVRARFGFLLGLPPRPEFLPSLASNTVQQHSEQNKGLHHTTQQLWTVQAAVARI</sequence>
<reference evidence="2" key="2">
    <citation type="submission" date="2015-01" db="EMBL/GenBank/DDBJ databases">
        <title>Evolutionary Origins and Diversification of the Mycorrhizal Mutualists.</title>
        <authorList>
            <consortium name="DOE Joint Genome Institute"/>
            <consortium name="Mycorrhizal Genomics Consortium"/>
            <person name="Kohler A."/>
            <person name="Kuo A."/>
            <person name="Nagy L.G."/>
            <person name="Floudas D."/>
            <person name="Copeland A."/>
            <person name="Barry K.W."/>
            <person name="Cichocki N."/>
            <person name="Veneault-Fourrey C."/>
            <person name="LaButti K."/>
            <person name="Lindquist E.A."/>
            <person name="Lipzen A."/>
            <person name="Lundell T."/>
            <person name="Morin E."/>
            <person name="Murat C."/>
            <person name="Riley R."/>
            <person name="Ohm R."/>
            <person name="Sun H."/>
            <person name="Tunlid A."/>
            <person name="Henrissat B."/>
            <person name="Grigoriev I.V."/>
            <person name="Hibbett D.S."/>
            <person name="Martin F."/>
        </authorList>
    </citation>
    <scope>NUCLEOTIDE SEQUENCE [LARGE SCALE GENOMIC DNA]</scope>
    <source>
        <strain evidence="2">Zn</strain>
    </source>
</reference>